<dbReference type="InterPro" id="IPR029058">
    <property type="entry name" value="AB_hydrolase_fold"/>
</dbReference>
<dbReference type="PANTHER" id="PTHR37471">
    <property type="entry name" value="UNNAMED PRODUCT"/>
    <property type="match status" value="1"/>
</dbReference>
<dbReference type="Gene3D" id="3.40.50.1820">
    <property type="entry name" value="alpha/beta hydrolase"/>
    <property type="match status" value="1"/>
</dbReference>
<protein>
    <recommendedName>
        <fullName evidence="4">AB hydrolase-1 domain-containing protein</fullName>
    </recommendedName>
</protein>
<dbReference type="HOGENOM" id="CLU_027502_2_0_1"/>
<keyword evidence="1" id="KW-0812">Transmembrane</keyword>
<accession>A0A0D2E590</accession>
<name>A0A0D2E590_9EURO</name>
<dbReference type="AlphaFoldDB" id="A0A0D2E590"/>
<evidence type="ECO:0000313" key="2">
    <source>
        <dbReference type="EMBL" id="KIW69487.1"/>
    </source>
</evidence>
<sequence length="533" mass="61557">MIGTSTIDYLWVKTWVIILHSIAPICVAYCISTLCLPTFYRLPTFFEYWALAETVFCLLFYLYQRHQLQRPALHPPVPSQEERQKLFHLCQWSTRDAVRYLSGWFFYAPLTTVKRENVKEFLRWAFFNTDANDPAYEDEVEEYVKSIELGTGMKFEGGRADVKCLRLTLDKVDALHRSLVWYSVRFSFYSRIASANVLLCIFIVDIITHVYMRFYHFHHYCASITHFFDVFPLRPQALLTTHRSPAENLTYWYRPHTSRTELPILFLHGIGVGLYPYMEFLNELNQGRRAEDGVVGIIAVEILPISSRITSALPQKQEMCRQLRAILQHHGFDRYILVSHSYGSVFSTHLLKTPDLASMIAAVILVDPVSILLHQPDVAYNFTVRRPRLANEWLLWYFGAKDMGVAHTLSRTFFWSENILWKDDLLSHRATVFLNAKDSIINAPVVLEYLQATGEGEGDNTNGVNFQGDDIPAVCDSEKAVSEQDHNGDGRLKVVWCPNLDHGQVFDIPSRRKQLVEETLACARDEFLVQHKG</sequence>
<feature type="transmembrane region" description="Helical" evidence="1">
    <location>
        <begin position="46"/>
        <end position="63"/>
    </location>
</feature>
<evidence type="ECO:0000313" key="3">
    <source>
        <dbReference type="Proteomes" id="UP000054266"/>
    </source>
</evidence>
<organism evidence="2 3">
    <name type="scientific">Phialophora macrospora</name>
    <dbReference type="NCBI Taxonomy" id="1851006"/>
    <lineage>
        <taxon>Eukaryota</taxon>
        <taxon>Fungi</taxon>
        <taxon>Dikarya</taxon>
        <taxon>Ascomycota</taxon>
        <taxon>Pezizomycotina</taxon>
        <taxon>Eurotiomycetes</taxon>
        <taxon>Chaetothyriomycetidae</taxon>
        <taxon>Chaetothyriales</taxon>
        <taxon>Herpotrichiellaceae</taxon>
        <taxon>Phialophora</taxon>
    </lineage>
</organism>
<proteinExistence type="predicted"/>
<feature type="transmembrane region" description="Helical" evidence="1">
    <location>
        <begin position="192"/>
        <end position="212"/>
    </location>
</feature>
<gene>
    <name evidence="2" type="ORF">PV04_05361</name>
</gene>
<evidence type="ECO:0008006" key="4">
    <source>
        <dbReference type="Google" id="ProtNLM"/>
    </source>
</evidence>
<evidence type="ECO:0000256" key="1">
    <source>
        <dbReference type="SAM" id="Phobius"/>
    </source>
</evidence>
<dbReference type="Proteomes" id="UP000054266">
    <property type="component" value="Unassembled WGS sequence"/>
</dbReference>
<dbReference type="STRING" id="5601.A0A0D2E590"/>
<feature type="transmembrane region" description="Helical" evidence="1">
    <location>
        <begin position="12"/>
        <end position="40"/>
    </location>
</feature>
<keyword evidence="1" id="KW-0472">Membrane</keyword>
<dbReference type="PANTHER" id="PTHR37471:SF1">
    <property type="entry name" value="AB HYDROLASE-1 DOMAIN-CONTAINING PROTEIN"/>
    <property type="match status" value="1"/>
</dbReference>
<keyword evidence="1" id="KW-1133">Transmembrane helix</keyword>
<keyword evidence="3" id="KW-1185">Reference proteome</keyword>
<reference evidence="2 3" key="1">
    <citation type="submission" date="2015-01" db="EMBL/GenBank/DDBJ databases">
        <title>The Genome Sequence of Capronia semiimmersa CBS27337.</title>
        <authorList>
            <consortium name="The Broad Institute Genomics Platform"/>
            <person name="Cuomo C."/>
            <person name="de Hoog S."/>
            <person name="Gorbushina A."/>
            <person name="Stielow B."/>
            <person name="Teixiera M."/>
            <person name="Abouelleil A."/>
            <person name="Chapman S.B."/>
            <person name="Priest M."/>
            <person name="Young S.K."/>
            <person name="Wortman J."/>
            <person name="Nusbaum C."/>
            <person name="Birren B."/>
        </authorList>
    </citation>
    <scope>NUCLEOTIDE SEQUENCE [LARGE SCALE GENOMIC DNA]</scope>
    <source>
        <strain evidence="2 3">CBS 27337</strain>
    </source>
</reference>
<dbReference type="EMBL" id="KN846958">
    <property type="protein sequence ID" value="KIW69487.1"/>
    <property type="molecule type" value="Genomic_DNA"/>
</dbReference>
<dbReference type="SUPFAM" id="SSF53474">
    <property type="entry name" value="alpha/beta-Hydrolases"/>
    <property type="match status" value="1"/>
</dbReference>